<accession>A0A2Y8ZQ83</accession>
<dbReference type="InterPro" id="IPR018698">
    <property type="entry name" value="VWA-like_dom"/>
</dbReference>
<organism evidence="4 5">
    <name type="scientific">Branchiibius hedensis</name>
    <dbReference type="NCBI Taxonomy" id="672460"/>
    <lineage>
        <taxon>Bacteria</taxon>
        <taxon>Bacillati</taxon>
        <taxon>Actinomycetota</taxon>
        <taxon>Actinomycetes</taxon>
        <taxon>Micrococcales</taxon>
        <taxon>Dermacoccaceae</taxon>
        <taxon>Branchiibius</taxon>
    </lineage>
</organism>
<evidence type="ECO:0000256" key="1">
    <source>
        <dbReference type="SAM" id="MobiDB-lite"/>
    </source>
</evidence>
<evidence type="ECO:0000313" key="5">
    <source>
        <dbReference type="Proteomes" id="UP000250028"/>
    </source>
</evidence>
<feature type="region of interest" description="Disordered" evidence="1">
    <location>
        <begin position="152"/>
        <end position="210"/>
    </location>
</feature>
<feature type="domain" description="VWA-like" evidence="2">
    <location>
        <begin position="308"/>
        <end position="436"/>
    </location>
</feature>
<protein>
    <submittedName>
        <fullName evidence="4">Predicted metal-dependent peptidase</fullName>
    </submittedName>
</protein>
<dbReference type="Pfam" id="PF13203">
    <property type="entry name" value="DUF2201_N"/>
    <property type="match status" value="1"/>
</dbReference>
<feature type="domain" description="Putative metallopeptidase" evidence="3">
    <location>
        <begin position="24"/>
        <end position="283"/>
    </location>
</feature>
<dbReference type="Pfam" id="PF09967">
    <property type="entry name" value="DUF2201"/>
    <property type="match status" value="1"/>
</dbReference>
<dbReference type="AlphaFoldDB" id="A0A2Y8ZQ83"/>
<dbReference type="EMBL" id="UESZ01000001">
    <property type="protein sequence ID" value="SSA34521.1"/>
    <property type="molecule type" value="Genomic_DNA"/>
</dbReference>
<dbReference type="Gene3D" id="3.40.50.410">
    <property type="entry name" value="von Willebrand factor, type A domain"/>
    <property type="match status" value="1"/>
</dbReference>
<evidence type="ECO:0000259" key="3">
    <source>
        <dbReference type="Pfam" id="PF13203"/>
    </source>
</evidence>
<dbReference type="PANTHER" id="PTHR38730:SF1">
    <property type="entry name" value="SLL7028 PROTEIN"/>
    <property type="match status" value="1"/>
</dbReference>
<evidence type="ECO:0000259" key="2">
    <source>
        <dbReference type="Pfam" id="PF09967"/>
    </source>
</evidence>
<dbReference type="OrthoDB" id="3837721at2"/>
<dbReference type="InterPro" id="IPR025154">
    <property type="entry name" value="Put_metallopeptidase_dom"/>
</dbReference>
<dbReference type="InterPro" id="IPR036465">
    <property type="entry name" value="vWFA_dom_sf"/>
</dbReference>
<sequence>MTTTQTPSQADRARFALWRDAAADKMPYLAPILFRFVPVRTSSIDSFAVDSRLRCYVNFDAVAEWPQEQLAFALLHECGHVWQEHDARARAIGLSDNDAQAQRDFNAGGDAAINDDLESLGFDCTNFITPSTLGEPEHLTAEHYYGVIRGKRAARQSQQGQSGGEGQPQQAQSGDGNGQPFRGCGSASGGQSAPCELPDDGGELGDGYGGSTSADIDAALDAVAHEISDAVRKGRGDIPGSMISEMQQRLAPPKVPWQQVLRSAVRRNLAVAGRGHRTPTRRNRRRHNATLGGRRLILPGQVKPTLDVVFVRDTSGSMSVAELNAIGNEIEGVSKAAGIKGNRLQVIDVDSVAYEPRPYAGLDTLNAVQGRGGTDMGAGLVRAAQMKPLPSLVIVGTDGGTYWPSEAPPFPVIIAITGNEAGGGMPTPDWAQVVYVEF</sequence>
<gene>
    <name evidence="4" type="ORF">SAMN04489750_1844</name>
</gene>
<proteinExistence type="predicted"/>
<evidence type="ECO:0000313" key="4">
    <source>
        <dbReference type="EMBL" id="SSA34521.1"/>
    </source>
</evidence>
<dbReference type="SUPFAM" id="SSF53300">
    <property type="entry name" value="vWA-like"/>
    <property type="match status" value="1"/>
</dbReference>
<keyword evidence="5" id="KW-1185">Reference proteome</keyword>
<dbReference type="Proteomes" id="UP000250028">
    <property type="component" value="Unassembled WGS sequence"/>
</dbReference>
<reference evidence="5" key="1">
    <citation type="submission" date="2016-10" db="EMBL/GenBank/DDBJ databases">
        <authorList>
            <person name="Varghese N."/>
            <person name="Submissions S."/>
        </authorList>
    </citation>
    <scope>NUCLEOTIDE SEQUENCE [LARGE SCALE GENOMIC DNA]</scope>
    <source>
        <strain evidence="5">DSM 22951</strain>
    </source>
</reference>
<name>A0A2Y8ZQ83_9MICO</name>
<dbReference type="PANTHER" id="PTHR38730">
    <property type="entry name" value="SLL7028 PROTEIN"/>
    <property type="match status" value="1"/>
</dbReference>
<dbReference type="RefSeq" id="WP_109685182.1">
    <property type="nucleotide sequence ID" value="NZ_QGDN01000001.1"/>
</dbReference>